<organism evidence="2 3">
    <name type="scientific">Anaeromonas frigoriresistens</name>
    <dbReference type="NCBI Taxonomy" id="2683708"/>
    <lineage>
        <taxon>Bacteria</taxon>
        <taxon>Bacillati</taxon>
        <taxon>Bacillota</taxon>
        <taxon>Tissierellia</taxon>
        <taxon>Tissierellales</taxon>
        <taxon>Thermohalobacteraceae</taxon>
        <taxon>Anaeromonas</taxon>
    </lineage>
</organism>
<keyword evidence="1" id="KW-1133">Transmembrane helix</keyword>
<keyword evidence="1" id="KW-0472">Membrane</keyword>
<dbReference type="AlphaFoldDB" id="A0A942Z7L9"/>
<feature type="transmembrane region" description="Helical" evidence="1">
    <location>
        <begin position="6"/>
        <end position="21"/>
    </location>
</feature>
<keyword evidence="1" id="KW-0812">Transmembrane</keyword>
<comment type="caution">
    <text evidence="2">The sequence shown here is derived from an EMBL/GenBank/DDBJ whole genome shotgun (WGS) entry which is preliminary data.</text>
</comment>
<reference evidence="2" key="1">
    <citation type="submission" date="2019-12" db="EMBL/GenBank/DDBJ databases">
        <title>Clostridiaceae gen. nov. sp. nov., isolated from sediment in Xinjiang, China.</title>
        <authorList>
            <person name="Zhang R."/>
        </authorList>
    </citation>
    <scope>NUCLEOTIDE SEQUENCE</scope>
    <source>
        <strain evidence="2">D2Q-11</strain>
    </source>
</reference>
<evidence type="ECO:0000256" key="1">
    <source>
        <dbReference type="SAM" id="Phobius"/>
    </source>
</evidence>
<name>A0A942Z7L9_9FIRM</name>
<dbReference type="Proteomes" id="UP000724672">
    <property type="component" value="Unassembled WGS sequence"/>
</dbReference>
<dbReference type="RefSeq" id="WP_203365026.1">
    <property type="nucleotide sequence ID" value="NZ_WSFT01000012.1"/>
</dbReference>
<evidence type="ECO:0000313" key="3">
    <source>
        <dbReference type="Proteomes" id="UP000724672"/>
    </source>
</evidence>
<dbReference type="EMBL" id="WSFT01000012">
    <property type="protein sequence ID" value="MBS4537095.1"/>
    <property type="molecule type" value="Genomic_DNA"/>
</dbReference>
<feature type="transmembrane region" description="Helical" evidence="1">
    <location>
        <begin position="159"/>
        <end position="177"/>
    </location>
</feature>
<protein>
    <submittedName>
        <fullName evidence="2">Uncharacterized protein</fullName>
    </submittedName>
</protein>
<sequence length="178" mass="20801">MFKTIFTLIALLMILFGLIIMTRKKFMMRSEKIKVIVALMPLLAPSINFIEDVYIGIILVVIIPMMAIAIMVGRNKYFIVNINNEMISSLLMDILKEKNISYEERKKKLILTDYDNRTISYTQSLNTVELNLKEVKHLYFYKELKEELKYRIENINTSIFPSFGVFMIGLGLLFLVII</sequence>
<proteinExistence type="predicted"/>
<feature type="transmembrane region" description="Helical" evidence="1">
    <location>
        <begin position="33"/>
        <end position="50"/>
    </location>
</feature>
<gene>
    <name evidence="2" type="ORF">GOQ27_01395</name>
</gene>
<accession>A0A942Z7L9</accession>
<evidence type="ECO:0000313" key="2">
    <source>
        <dbReference type="EMBL" id="MBS4537095.1"/>
    </source>
</evidence>
<feature type="transmembrane region" description="Helical" evidence="1">
    <location>
        <begin position="56"/>
        <end position="73"/>
    </location>
</feature>
<keyword evidence="3" id="KW-1185">Reference proteome</keyword>